<proteinExistence type="predicted"/>
<dbReference type="Proteomes" id="UP001589774">
    <property type="component" value="Unassembled WGS sequence"/>
</dbReference>
<sequence>MFFSLDEKNQNQGGVGYLAPDCKASIPRIGAVSLPQSAWILRYKQTCKCFAARCVGILQGRFFHTRGLVGCLQKPSVLLKYRLGNLRFAG</sequence>
<protein>
    <submittedName>
        <fullName evidence="1">Uncharacterized protein</fullName>
    </submittedName>
</protein>
<dbReference type="RefSeq" id="WP_130858185.1">
    <property type="nucleotide sequence ID" value="NZ_JBHLWO010000005.1"/>
</dbReference>
<gene>
    <name evidence="1" type="ORF">ACFFI0_23830</name>
</gene>
<evidence type="ECO:0000313" key="2">
    <source>
        <dbReference type="Proteomes" id="UP001589774"/>
    </source>
</evidence>
<evidence type="ECO:0000313" key="1">
    <source>
        <dbReference type="EMBL" id="MFC0321368.1"/>
    </source>
</evidence>
<accession>A0ABV6HR50</accession>
<comment type="caution">
    <text evidence="1">The sequence shown here is derived from an EMBL/GenBank/DDBJ whole genome shotgun (WGS) entry which is preliminary data.</text>
</comment>
<dbReference type="EMBL" id="JBHLWO010000005">
    <property type="protein sequence ID" value="MFC0321368.1"/>
    <property type="molecule type" value="Genomic_DNA"/>
</dbReference>
<reference evidence="1 2" key="1">
    <citation type="submission" date="2024-09" db="EMBL/GenBank/DDBJ databases">
        <authorList>
            <person name="Sun Q."/>
            <person name="Mori K."/>
        </authorList>
    </citation>
    <scope>NUCLEOTIDE SEQUENCE [LARGE SCALE GENOMIC DNA]</scope>
    <source>
        <strain evidence="1 2">CCM 7765</strain>
    </source>
</reference>
<name>A0ABV6HR50_9SPHI</name>
<organism evidence="1 2">
    <name type="scientific">Olivibacter oleidegradans</name>
    <dbReference type="NCBI Taxonomy" id="760123"/>
    <lineage>
        <taxon>Bacteria</taxon>
        <taxon>Pseudomonadati</taxon>
        <taxon>Bacteroidota</taxon>
        <taxon>Sphingobacteriia</taxon>
        <taxon>Sphingobacteriales</taxon>
        <taxon>Sphingobacteriaceae</taxon>
        <taxon>Olivibacter</taxon>
    </lineage>
</organism>
<keyword evidence="2" id="KW-1185">Reference proteome</keyword>